<dbReference type="PROSITE" id="PS50928">
    <property type="entry name" value="ABC_TM1"/>
    <property type="match status" value="1"/>
</dbReference>
<evidence type="ECO:0000256" key="5">
    <source>
        <dbReference type="ARBA" id="ARBA00022989"/>
    </source>
</evidence>
<sequence length="274" mass="29418">MTDNVAGGGDAAGMNIRRYLPQRRTLISLAGLVIVLCLWAVVTMGLKLVSPVRFPSPLDTWSAARQLIFTGYGGGLLWEQVWHSSRLVLLGFAVAASSGVALGIIMGISRRAQLFINPTFLLLRPIPPLAWIPLAILWFGLGDTSKIFVIWYAAFVPCVLNTLAGIRTVDKTLIAAARVHGASPGRVLREVQLPGALPMVFTGLRLSLQACWTTLVAAELVGAFFGIGRVLVIAGQDIYPGMILVAMLCVAALGAGMTKVLTVIEQRLLAWRFA</sequence>
<dbReference type="PANTHER" id="PTHR30151:SF38">
    <property type="entry name" value="ALIPHATIC SULFONATES TRANSPORT PERMEASE PROTEIN SSUC-RELATED"/>
    <property type="match status" value="1"/>
</dbReference>
<comment type="subcellular location">
    <subcellularLocation>
        <location evidence="1 7">Cell membrane</location>
        <topology evidence="1 7">Multi-pass membrane protein</topology>
    </subcellularLocation>
</comment>
<accession>A0ABS1SB47</accession>
<feature type="transmembrane region" description="Helical" evidence="7">
    <location>
        <begin position="87"/>
        <end position="109"/>
    </location>
</feature>
<evidence type="ECO:0000256" key="1">
    <source>
        <dbReference type="ARBA" id="ARBA00004651"/>
    </source>
</evidence>
<dbReference type="RefSeq" id="WP_202380378.1">
    <property type="nucleotide sequence ID" value="NZ_BNCL01000049.1"/>
</dbReference>
<feature type="transmembrane region" description="Helical" evidence="7">
    <location>
        <begin position="121"/>
        <end position="141"/>
    </location>
</feature>
<dbReference type="Proteomes" id="UP000644749">
    <property type="component" value="Unassembled WGS sequence"/>
</dbReference>
<organism evidence="9 10">
    <name type="scientific">Paracoccus aerius</name>
    <dbReference type="NCBI Taxonomy" id="1915382"/>
    <lineage>
        <taxon>Bacteria</taxon>
        <taxon>Pseudomonadati</taxon>
        <taxon>Pseudomonadota</taxon>
        <taxon>Alphaproteobacteria</taxon>
        <taxon>Rhodobacterales</taxon>
        <taxon>Paracoccaceae</taxon>
        <taxon>Paracoccus</taxon>
    </lineage>
</organism>
<keyword evidence="3" id="KW-1003">Cell membrane</keyword>
<dbReference type="Gene3D" id="1.10.3720.10">
    <property type="entry name" value="MetI-like"/>
    <property type="match status" value="1"/>
</dbReference>
<dbReference type="SUPFAM" id="SSF161098">
    <property type="entry name" value="MetI-like"/>
    <property type="match status" value="1"/>
</dbReference>
<dbReference type="EMBL" id="JAESHT010000047">
    <property type="protein sequence ID" value="MBL3675765.1"/>
    <property type="molecule type" value="Genomic_DNA"/>
</dbReference>
<comment type="similarity">
    <text evidence="7">Belongs to the binding-protein-dependent transport system permease family.</text>
</comment>
<evidence type="ECO:0000256" key="3">
    <source>
        <dbReference type="ARBA" id="ARBA00022475"/>
    </source>
</evidence>
<comment type="caution">
    <text evidence="9">The sequence shown here is derived from an EMBL/GenBank/DDBJ whole genome shotgun (WGS) entry which is preliminary data.</text>
</comment>
<gene>
    <name evidence="9" type="ORF">JL111_20105</name>
</gene>
<proteinExistence type="inferred from homology"/>
<dbReference type="PANTHER" id="PTHR30151">
    <property type="entry name" value="ALKANE SULFONATE ABC TRANSPORTER-RELATED, MEMBRANE SUBUNIT"/>
    <property type="match status" value="1"/>
</dbReference>
<keyword evidence="5 7" id="KW-1133">Transmembrane helix</keyword>
<dbReference type="InterPro" id="IPR035906">
    <property type="entry name" value="MetI-like_sf"/>
</dbReference>
<keyword evidence="6 7" id="KW-0472">Membrane</keyword>
<evidence type="ECO:0000256" key="7">
    <source>
        <dbReference type="RuleBase" id="RU363032"/>
    </source>
</evidence>
<feature type="transmembrane region" description="Helical" evidence="7">
    <location>
        <begin position="26"/>
        <end position="46"/>
    </location>
</feature>
<evidence type="ECO:0000256" key="6">
    <source>
        <dbReference type="ARBA" id="ARBA00023136"/>
    </source>
</evidence>
<dbReference type="InterPro" id="IPR000515">
    <property type="entry name" value="MetI-like"/>
</dbReference>
<feature type="transmembrane region" description="Helical" evidence="7">
    <location>
        <begin position="147"/>
        <end position="166"/>
    </location>
</feature>
<evidence type="ECO:0000313" key="9">
    <source>
        <dbReference type="EMBL" id="MBL3675765.1"/>
    </source>
</evidence>
<name>A0ABS1SB47_9RHOB</name>
<evidence type="ECO:0000259" key="8">
    <source>
        <dbReference type="PROSITE" id="PS50928"/>
    </source>
</evidence>
<evidence type="ECO:0000313" key="10">
    <source>
        <dbReference type="Proteomes" id="UP000644749"/>
    </source>
</evidence>
<dbReference type="CDD" id="cd06261">
    <property type="entry name" value="TM_PBP2"/>
    <property type="match status" value="1"/>
</dbReference>
<feature type="transmembrane region" description="Helical" evidence="7">
    <location>
        <begin position="238"/>
        <end position="264"/>
    </location>
</feature>
<feature type="domain" description="ABC transmembrane type-1" evidence="8">
    <location>
        <begin position="81"/>
        <end position="261"/>
    </location>
</feature>
<feature type="transmembrane region" description="Helical" evidence="7">
    <location>
        <begin position="210"/>
        <end position="232"/>
    </location>
</feature>
<keyword evidence="10" id="KW-1185">Reference proteome</keyword>
<reference evidence="9 10" key="1">
    <citation type="submission" date="2021-01" db="EMBL/GenBank/DDBJ databases">
        <title>011410 draft genome.</title>
        <authorList>
            <person name="Lang L."/>
        </authorList>
    </citation>
    <scope>NUCLEOTIDE SEQUENCE [LARGE SCALE GENOMIC DNA]</scope>
    <source>
        <strain evidence="9 10">KCTC 42845</strain>
    </source>
</reference>
<evidence type="ECO:0000256" key="2">
    <source>
        <dbReference type="ARBA" id="ARBA00022448"/>
    </source>
</evidence>
<dbReference type="Pfam" id="PF00528">
    <property type="entry name" value="BPD_transp_1"/>
    <property type="match status" value="1"/>
</dbReference>
<protein>
    <submittedName>
        <fullName evidence="9">ABC transporter permease</fullName>
    </submittedName>
</protein>
<keyword evidence="2 7" id="KW-0813">Transport</keyword>
<evidence type="ECO:0000256" key="4">
    <source>
        <dbReference type="ARBA" id="ARBA00022692"/>
    </source>
</evidence>
<keyword evidence="4 7" id="KW-0812">Transmembrane</keyword>